<accession>A0A1X0IQJ1</accession>
<organism evidence="1 2">
    <name type="scientific">Mycobacteroides saopaulense</name>
    <dbReference type="NCBI Taxonomy" id="1578165"/>
    <lineage>
        <taxon>Bacteria</taxon>
        <taxon>Bacillati</taxon>
        <taxon>Actinomycetota</taxon>
        <taxon>Actinomycetes</taxon>
        <taxon>Mycobacteriales</taxon>
        <taxon>Mycobacteriaceae</taxon>
        <taxon>Mycobacteroides</taxon>
    </lineage>
</organism>
<dbReference type="Proteomes" id="UP000192434">
    <property type="component" value="Unassembled WGS sequence"/>
</dbReference>
<comment type="caution">
    <text evidence="1">The sequence shown here is derived from an EMBL/GenBank/DDBJ whole genome shotgun (WGS) entry which is preliminary data.</text>
</comment>
<dbReference type="EMBL" id="MVII01000034">
    <property type="protein sequence ID" value="ORB50715.1"/>
    <property type="molecule type" value="Genomic_DNA"/>
</dbReference>
<name>A0A1X0IQJ1_9MYCO</name>
<dbReference type="STRING" id="1578165.BKG68_23795"/>
<evidence type="ECO:0000313" key="1">
    <source>
        <dbReference type="EMBL" id="ORB50715.1"/>
    </source>
</evidence>
<dbReference type="AlphaFoldDB" id="A0A1X0IQJ1"/>
<evidence type="ECO:0000313" key="2">
    <source>
        <dbReference type="Proteomes" id="UP000192434"/>
    </source>
</evidence>
<sequence>MDTTDVCTCPDGRDHVDCQEHRCSDIRQALDTPIWIELAWEMDLNWAGNAGELFWQHGQIELWTFDQPPTEKAQETKHVE</sequence>
<dbReference type="OrthoDB" id="9856548at2"/>
<reference evidence="1 2" key="1">
    <citation type="submission" date="2016-12" db="EMBL/GenBank/DDBJ databases">
        <title>The new phylogeny of genus Mycobacterium.</title>
        <authorList>
            <person name="Tortoli E."/>
            <person name="Trovato A."/>
            <person name="Cirillo D.M."/>
        </authorList>
    </citation>
    <scope>NUCLEOTIDE SEQUENCE [LARGE SCALE GENOMIC DNA]</scope>
    <source>
        <strain evidence="1 2">CCUG 66554</strain>
    </source>
</reference>
<proteinExistence type="predicted"/>
<gene>
    <name evidence="1" type="ORF">BST43_21460</name>
</gene>
<dbReference type="RefSeq" id="WP_083018904.1">
    <property type="nucleotide sequence ID" value="NZ_MVII01000034.1"/>
</dbReference>
<protein>
    <submittedName>
        <fullName evidence="1">Uncharacterized protein</fullName>
    </submittedName>
</protein>